<gene>
    <name evidence="1" type="ORF">L1987_78126</name>
</gene>
<accession>A0ACB8ZC11</accession>
<comment type="caution">
    <text evidence="1">The sequence shown here is derived from an EMBL/GenBank/DDBJ whole genome shotgun (WGS) entry which is preliminary data.</text>
</comment>
<protein>
    <submittedName>
        <fullName evidence="1">Uncharacterized protein</fullName>
    </submittedName>
</protein>
<keyword evidence="2" id="KW-1185">Reference proteome</keyword>
<proteinExistence type="predicted"/>
<reference evidence="1 2" key="2">
    <citation type="journal article" date="2022" name="Mol. Ecol. Resour.">
        <title>The genomes of chicory, endive, great burdock and yacon provide insights into Asteraceae paleo-polyploidization history and plant inulin production.</title>
        <authorList>
            <person name="Fan W."/>
            <person name="Wang S."/>
            <person name="Wang H."/>
            <person name="Wang A."/>
            <person name="Jiang F."/>
            <person name="Liu H."/>
            <person name="Zhao H."/>
            <person name="Xu D."/>
            <person name="Zhang Y."/>
        </authorList>
    </citation>
    <scope>NUCLEOTIDE SEQUENCE [LARGE SCALE GENOMIC DNA]</scope>
    <source>
        <strain evidence="2">cv. Yunnan</strain>
        <tissue evidence="1">Leaves</tissue>
    </source>
</reference>
<organism evidence="1 2">
    <name type="scientific">Smallanthus sonchifolius</name>
    <dbReference type="NCBI Taxonomy" id="185202"/>
    <lineage>
        <taxon>Eukaryota</taxon>
        <taxon>Viridiplantae</taxon>
        <taxon>Streptophyta</taxon>
        <taxon>Embryophyta</taxon>
        <taxon>Tracheophyta</taxon>
        <taxon>Spermatophyta</taxon>
        <taxon>Magnoliopsida</taxon>
        <taxon>eudicotyledons</taxon>
        <taxon>Gunneridae</taxon>
        <taxon>Pentapetalae</taxon>
        <taxon>asterids</taxon>
        <taxon>campanulids</taxon>
        <taxon>Asterales</taxon>
        <taxon>Asteraceae</taxon>
        <taxon>Asteroideae</taxon>
        <taxon>Heliantheae alliance</taxon>
        <taxon>Millerieae</taxon>
        <taxon>Smallanthus</taxon>
    </lineage>
</organism>
<name>A0ACB8ZC11_9ASTR</name>
<sequence>MLLLFVHFASISGSSKNGVFSPTSRLMAMSARSEMKVTCQAAADHVPAMERRKLMHLLLFGALTLPAAGMLLPYSDFFPLKGGGTIAKYEVGNSIIASEWLKTHGPGEKTLTLGLKGDPAYLMVENKWNTVEKKFICPCHGSGYNNQGTVIKGPARLRQIYYSLGKEEEDMTGEIENRRINEEHKIWKKNTPFLYDLVQLPLEDDAHHHDVDDRSDFGGFVPPMASGSDDAQICLWDINGTPKNKSLDAMHIMAHDGVVEDVAWHLRHEYLFGSCGDDRYLHIWDIRSPSATKSAQSVIAHQSEVNCLAFNPFNEWVLATGSTDKTVKLFDLRKLNPALQTFDFHREEVFQVGWNPQNDTILGSCCLGRRIMVWEFELEFKCKETSRGGKTGASVELGSGVTTGLARNKRLTMLKRGHPSCCLSMVDMQVKFRISHGIHVMTGWLLALMITYFKSGR</sequence>
<evidence type="ECO:0000313" key="1">
    <source>
        <dbReference type="EMBL" id="KAI3695138.1"/>
    </source>
</evidence>
<dbReference type="EMBL" id="CM042043">
    <property type="protein sequence ID" value="KAI3695138.1"/>
    <property type="molecule type" value="Genomic_DNA"/>
</dbReference>
<reference evidence="2" key="1">
    <citation type="journal article" date="2022" name="Mol. Ecol. Resour.">
        <title>The genomes of chicory, endive, great burdock and yacon provide insights into Asteraceae palaeo-polyploidization history and plant inulin production.</title>
        <authorList>
            <person name="Fan W."/>
            <person name="Wang S."/>
            <person name="Wang H."/>
            <person name="Wang A."/>
            <person name="Jiang F."/>
            <person name="Liu H."/>
            <person name="Zhao H."/>
            <person name="Xu D."/>
            <person name="Zhang Y."/>
        </authorList>
    </citation>
    <scope>NUCLEOTIDE SEQUENCE [LARGE SCALE GENOMIC DNA]</scope>
    <source>
        <strain evidence="2">cv. Yunnan</strain>
    </source>
</reference>
<dbReference type="Proteomes" id="UP001056120">
    <property type="component" value="Linkage Group LG26"/>
</dbReference>
<evidence type="ECO:0000313" key="2">
    <source>
        <dbReference type="Proteomes" id="UP001056120"/>
    </source>
</evidence>